<organism evidence="2 3">
    <name type="scientific">Rubroshorea leprosula</name>
    <dbReference type="NCBI Taxonomy" id="152421"/>
    <lineage>
        <taxon>Eukaryota</taxon>
        <taxon>Viridiplantae</taxon>
        <taxon>Streptophyta</taxon>
        <taxon>Embryophyta</taxon>
        <taxon>Tracheophyta</taxon>
        <taxon>Spermatophyta</taxon>
        <taxon>Magnoliopsida</taxon>
        <taxon>eudicotyledons</taxon>
        <taxon>Gunneridae</taxon>
        <taxon>Pentapetalae</taxon>
        <taxon>rosids</taxon>
        <taxon>malvids</taxon>
        <taxon>Malvales</taxon>
        <taxon>Dipterocarpaceae</taxon>
        <taxon>Rubroshorea</taxon>
    </lineage>
</organism>
<sequence length="746" mass="80989">MDLHKTVDFARNLAVLVRVQGPDPKGLKMRKHAFHQYHSGKTILSASGMLLPRTLYDIEVAKRLWDGDIGQGSVLVLTVASVIEPFLTLQHRENISQGRPELIPGAEIGIMLKGKSGTNTDEVAPSWLAAQLLKMVDVPASSLALQSLFEASSGSTEHGWEVGWSLASSDRSHQPLMDVFQTQTEDAGKPFMERQKPVIGEPSNPNLIGRSITRIAVLGVNLFHDPPNIGLSHLNERGEFLLAAGSPFGILSPMHFFNSISVGTVANTFPPKSPNTALLMADIRCLPGMEGGPVFDKHALVGILTRPLRQKNTGAEIQLVIPWEAIATACSDLLLKEPKNAEMKVPINQGNLNAVGNEKLSNSHHSNGPCCYNYKQPSSACSTQLSIERAMASVCLITIDNGVWASGVVINNQGLILTNAHLLEPWRFGKTNNGQRSGNENESPFPPEESTSSGRNGLNWYQRSQGPQPIALKIGDASMTHEYSGYKLGSCYQGKISIRVHLDHQDPWIWCDAKLIYICKGSLDVALLQLDYVPDQLSPIIVDFGEPFVGSKVHVIGHGLLGPRCALLPSVCSGVVAKVVKTMMPSHYKSLLVGDSEFPAMLETTAAVHPGGSGGAVVNAAGHMIGLVTSNARHSGGTVIPHLNFSIPSAVLAPIFEFARDMQDFSLLQNLDQPNEHLSSVWSLMPPSRPRPGPNLPESRLEDNNNKEGKGSRFTKFIAERNELLRRPEEPGKEERLPSGKLPSKL</sequence>
<dbReference type="InterPro" id="IPR009003">
    <property type="entry name" value="Peptidase_S1_PA"/>
</dbReference>
<feature type="region of interest" description="Disordered" evidence="1">
    <location>
        <begin position="680"/>
        <end position="746"/>
    </location>
</feature>
<dbReference type="Proteomes" id="UP001054252">
    <property type="component" value="Unassembled WGS sequence"/>
</dbReference>
<dbReference type="GO" id="GO:0004252">
    <property type="term" value="F:serine-type endopeptidase activity"/>
    <property type="evidence" value="ECO:0007669"/>
    <property type="project" value="InterPro"/>
</dbReference>
<feature type="compositionally biased region" description="Basic and acidic residues" evidence="1">
    <location>
        <begin position="699"/>
        <end position="711"/>
    </location>
</feature>
<dbReference type="FunFam" id="2.40.10.10:FF:000096">
    <property type="entry name" value="Glyoxysomal processing protease glyoxysomal"/>
    <property type="match status" value="1"/>
</dbReference>
<proteinExistence type="predicted"/>
<dbReference type="InterPro" id="IPR043504">
    <property type="entry name" value="Peptidase_S1_PA_chymotrypsin"/>
</dbReference>
<dbReference type="GO" id="GO:0016485">
    <property type="term" value="P:protein processing"/>
    <property type="evidence" value="ECO:0007669"/>
    <property type="project" value="InterPro"/>
</dbReference>
<feature type="compositionally biased region" description="Low complexity" evidence="1">
    <location>
        <begin position="437"/>
        <end position="454"/>
    </location>
</feature>
<feature type="compositionally biased region" description="Basic and acidic residues" evidence="1">
    <location>
        <begin position="718"/>
        <end position="738"/>
    </location>
</feature>
<dbReference type="PANTHER" id="PTHR21004">
    <property type="entry name" value="SERINE PROTEASE-RELATED"/>
    <property type="match status" value="1"/>
</dbReference>
<dbReference type="FunFam" id="2.40.10.10:FF:000074">
    <property type="entry name" value="glyoxysomal processing protease, glyoxysomal-like"/>
    <property type="match status" value="1"/>
</dbReference>
<evidence type="ECO:0000256" key="1">
    <source>
        <dbReference type="SAM" id="MobiDB-lite"/>
    </source>
</evidence>
<dbReference type="PANTHER" id="PTHR21004:SF0">
    <property type="entry name" value="PEROXISOMAL LEADER PEPTIDE-PROCESSING PROTEASE"/>
    <property type="match status" value="1"/>
</dbReference>
<gene>
    <name evidence="2" type="ORF">SLEP1_g13579</name>
</gene>
<reference evidence="2 3" key="1">
    <citation type="journal article" date="2021" name="Commun. Biol.">
        <title>The genome of Shorea leprosula (Dipterocarpaceae) highlights the ecological relevance of drought in aseasonal tropical rainforests.</title>
        <authorList>
            <person name="Ng K.K.S."/>
            <person name="Kobayashi M.J."/>
            <person name="Fawcett J.A."/>
            <person name="Hatakeyama M."/>
            <person name="Paape T."/>
            <person name="Ng C.H."/>
            <person name="Ang C.C."/>
            <person name="Tnah L.H."/>
            <person name="Lee C.T."/>
            <person name="Nishiyama T."/>
            <person name="Sese J."/>
            <person name="O'Brien M.J."/>
            <person name="Copetti D."/>
            <person name="Mohd Noor M.I."/>
            <person name="Ong R.C."/>
            <person name="Putra M."/>
            <person name="Sireger I.Z."/>
            <person name="Indrioko S."/>
            <person name="Kosugi Y."/>
            <person name="Izuno A."/>
            <person name="Isagi Y."/>
            <person name="Lee S.L."/>
            <person name="Shimizu K.K."/>
        </authorList>
    </citation>
    <scope>NUCLEOTIDE SEQUENCE [LARGE SCALE GENOMIC DNA]</scope>
    <source>
        <strain evidence="2">214</strain>
    </source>
</reference>
<protein>
    <recommendedName>
        <fullName evidence="4">Glyoxysomal processing protease, glyoxysomal</fullName>
    </recommendedName>
</protein>
<keyword evidence="3" id="KW-1185">Reference proteome</keyword>
<dbReference type="AlphaFoldDB" id="A0AAV5IRU2"/>
<feature type="region of interest" description="Disordered" evidence="1">
    <location>
        <begin position="430"/>
        <end position="459"/>
    </location>
</feature>
<dbReference type="Gene3D" id="2.40.10.10">
    <property type="entry name" value="Trypsin-like serine proteases"/>
    <property type="match status" value="3"/>
</dbReference>
<dbReference type="GO" id="GO:0005777">
    <property type="term" value="C:peroxisome"/>
    <property type="evidence" value="ECO:0007669"/>
    <property type="project" value="InterPro"/>
</dbReference>
<evidence type="ECO:0000313" key="2">
    <source>
        <dbReference type="EMBL" id="GKV00973.1"/>
    </source>
</evidence>
<dbReference type="InterPro" id="IPR039245">
    <property type="entry name" value="TYSND1/DEG15"/>
</dbReference>
<evidence type="ECO:0008006" key="4">
    <source>
        <dbReference type="Google" id="ProtNLM"/>
    </source>
</evidence>
<dbReference type="SUPFAM" id="SSF50494">
    <property type="entry name" value="Trypsin-like serine proteases"/>
    <property type="match status" value="2"/>
</dbReference>
<accession>A0AAV5IRU2</accession>
<dbReference type="EMBL" id="BPVZ01000016">
    <property type="protein sequence ID" value="GKV00973.1"/>
    <property type="molecule type" value="Genomic_DNA"/>
</dbReference>
<name>A0AAV5IRU2_9ROSI</name>
<dbReference type="Pfam" id="PF13365">
    <property type="entry name" value="Trypsin_2"/>
    <property type="match status" value="1"/>
</dbReference>
<evidence type="ECO:0000313" key="3">
    <source>
        <dbReference type="Proteomes" id="UP001054252"/>
    </source>
</evidence>
<comment type="caution">
    <text evidence="2">The sequence shown here is derived from an EMBL/GenBank/DDBJ whole genome shotgun (WGS) entry which is preliminary data.</text>
</comment>